<comment type="caution">
    <text evidence="2">The sequence shown here is derived from an EMBL/GenBank/DDBJ whole genome shotgun (WGS) entry which is preliminary data.</text>
</comment>
<dbReference type="EMBL" id="CM029052">
    <property type="protein sequence ID" value="KAG2558429.1"/>
    <property type="molecule type" value="Genomic_DNA"/>
</dbReference>
<feature type="region of interest" description="Disordered" evidence="1">
    <location>
        <begin position="1"/>
        <end position="25"/>
    </location>
</feature>
<dbReference type="AlphaFoldDB" id="A0A8T0PBS9"/>
<accession>A0A8T0PBS9</accession>
<gene>
    <name evidence="2" type="ORF">PVAP13_8NG266000</name>
</gene>
<keyword evidence="3" id="KW-1185">Reference proteome</keyword>
<feature type="compositionally biased region" description="Basic and acidic residues" evidence="1">
    <location>
        <begin position="1"/>
        <end position="11"/>
    </location>
</feature>
<dbReference type="Proteomes" id="UP000823388">
    <property type="component" value="Chromosome 8N"/>
</dbReference>
<name>A0A8T0PBS9_PANVG</name>
<evidence type="ECO:0000313" key="3">
    <source>
        <dbReference type="Proteomes" id="UP000823388"/>
    </source>
</evidence>
<reference evidence="2" key="1">
    <citation type="submission" date="2020-05" db="EMBL/GenBank/DDBJ databases">
        <title>WGS assembly of Panicum virgatum.</title>
        <authorList>
            <person name="Lovell J.T."/>
            <person name="Jenkins J."/>
            <person name="Shu S."/>
            <person name="Juenger T.E."/>
            <person name="Schmutz J."/>
        </authorList>
    </citation>
    <scope>NUCLEOTIDE SEQUENCE</scope>
    <source>
        <strain evidence="2">AP13</strain>
    </source>
</reference>
<evidence type="ECO:0000313" key="2">
    <source>
        <dbReference type="EMBL" id="KAG2558428.1"/>
    </source>
</evidence>
<organism evidence="2 3">
    <name type="scientific">Panicum virgatum</name>
    <name type="common">Blackwell switchgrass</name>
    <dbReference type="NCBI Taxonomy" id="38727"/>
    <lineage>
        <taxon>Eukaryota</taxon>
        <taxon>Viridiplantae</taxon>
        <taxon>Streptophyta</taxon>
        <taxon>Embryophyta</taxon>
        <taxon>Tracheophyta</taxon>
        <taxon>Spermatophyta</taxon>
        <taxon>Magnoliopsida</taxon>
        <taxon>Liliopsida</taxon>
        <taxon>Poales</taxon>
        <taxon>Poaceae</taxon>
        <taxon>PACMAD clade</taxon>
        <taxon>Panicoideae</taxon>
        <taxon>Panicodae</taxon>
        <taxon>Paniceae</taxon>
        <taxon>Panicinae</taxon>
        <taxon>Panicum</taxon>
        <taxon>Panicum sect. Hiantes</taxon>
    </lineage>
</organism>
<sequence>MEVTASDDHNHYPKRQRTSGAFAEASMGTSPVRPWWYSDAGDYWVLSGGLLQHELRVLCRDSRVLLDVHFY</sequence>
<proteinExistence type="predicted"/>
<evidence type="ECO:0000256" key="1">
    <source>
        <dbReference type="SAM" id="MobiDB-lite"/>
    </source>
</evidence>
<dbReference type="EMBL" id="CM029052">
    <property type="protein sequence ID" value="KAG2558428.1"/>
    <property type="molecule type" value="Genomic_DNA"/>
</dbReference>
<protein>
    <submittedName>
        <fullName evidence="2">Uncharacterized protein</fullName>
    </submittedName>
</protein>